<name>A0A392TKQ9_9FABA</name>
<evidence type="ECO:0000313" key="2">
    <source>
        <dbReference type="Proteomes" id="UP000265520"/>
    </source>
</evidence>
<proteinExistence type="predicted"/>
<comment type="caution">
    <text evidence="1">The sequence shown here is derived from an EMBL/GenBank/DDBJ whole genome shotgun (WGS) entry which is preliminary data.</text>
</comment>
<accession>A0A392TKQ9</accession>
<organism evidence="1 2">
    <name type="scientific">Trifolium medium</name>
    <dbReference type="NCBI Taxonomy" id="97028"/>
    <lineage>
        <taxon>Eukaryota</taxon>
        <taxon>Viridiplantae</taxon>
        <taxon>Streptophyta</taxon>
        <taxon>Embryophyta</taxon>
        <taxon>Tracheophyta</taxon>
        <taxon>Spermatophyta</taxon>
        <taxon>Magnoliopsida</taxon>
        <taxon>eudicotyledons</taxon>
        <taxon>Gunneridae</taxon>
        <taxon>Pentapetalae</taxon>
        <taxon>rosids</taxon>
        <taxon>fabids</taxon>
        <taxon>Fabales</taxon>
        <taxon>Fabaceae</taxon>
        <taxon>Papilionoideae</taxon>
        <taxon>50 kb inversion clade</taxon>
        <taxon>NPAAA clade</taxon>
        <taxon>Hologalegina</taxon>
        <taxon>IRL clade</taxon>
        <taxon>Trifolieae</taxon>
        <taxon>Trifolium</taxon>
    </lineage>
</organism>
<dbReference type="AlphaFoldDB" id="A0A392TKQ9"/>
<sequence>MPNWANKKIVSGGLGLPLAIDENFRRLLTDANANSSNQTVTIFGGKKLPQRIRRKLPAALRQKNRRN</sequence>
<evidence type="ECO:0000313" key="1">
    <source>
        <dbReference type="EMBL" id="MCI60710.1"/>
    </source>
</evidence>
<dbReference type="Proteomes" id="UP000265520">
    <property type="component" value="Unassembled WGS sequence"/>
</dbReference>
<reference evidence="1 2" key="1">
    <citation type="journal article" date="2018" name="Front. Plant Sci.">
        <title>Red Clover (Trifolium pratense) and Zigzag Clover (T. medium) - A Picture of Genomic Similarities and Differences.</title>
        <authorList>
            <person name="Dluhosova J."/>
            <person name="Istvanek J."/>
            <person name="Nedelnik J."/>
            <person name="Repkova J."/>
        </authorList>
    </citation>
    <scope>NUCLEOTIDE SEQUENCE [LARGE SCALE GENOMIC DNA]</scope>
    <source>
        <strain evidence="2">cv. 10/8</strain>
        <tissue evidence="1">Leaf</tissue>
    </source>
</reference>
<dbReference type="EMBL" id="LXQA010586581">
    <property type="protein sequence ID" value="MCI60710.1"/>
    <property type="molecule type" value="Genomic_DNA"/>
</dbReference>
<protein>
    <submittedName>
        <fullName evidence="1">Uncharacterized protein</fullName>
    </submittedName>
</protein>
<feature type="non-terminal residue" evidence="1">
    <location>
        <position position="67"/>
    </location>
</feature>
<keyword evidence="2" id="KW-1185">Reference proteome</keyword>